<evidence type="ECO:0000256" key="1">
    <source>
        <dbReference type="SAM" id="MobiDB-lite"/>
    </source>
</evidence>
<dbReference type="EMBL" id="MTKT01000813">
    <property type="protein sequence ID" value="OWM87537.1"/>
    <property type="molecule type" value="Genomic_DNA"/>
</dbReference>
<reference evidence="3" key="1">
    <citation type="journal article" date="2017" name="Plant J.">
        <title>The pomegranate (Punica granatum L.) genome and the genomics of punicalagin biosynthesis.</title>
        <authorList>
            <person name="Qin G."/>
            <person name="Xu C."/>
            <person name="Ming R."/>
            <person name="Tang H."/>
            <person name="Guyot R."/>
            <person name="Kramer E.M."/>
            <person name="Hu Y."/>
            <person name="Yi X."/>
            <person name="Qi Y."/>
            <person name="Xu X."/>
            <person name="Gao Z."/>
            <person name="Pan H."/>
            <person name="Jian J."/>
            <person name="Tian Y."/>
            <person name="Yue Z."/>
            <person name="Xu Y."/>
        </authorList>
    </citation>
    <scope>NUCLEOTIDE SEQUENCE [LARGE SCALE GENOMIC DNA]</scope>
    <source>
        <strain evidence="3">cv. Dabenzi</strain>
    </source>
</reference>
<dbReference type="AlphaFoldDB" id="A0A218XRB8"/>
<evidence type="ECO:0008006" key="4">
    <source>
        <dbReference type="Google" id="ProtNLM"/>
    </source>
</evidence>
<dbReference type="PANTHER" id="PTHR33103">
    <property type="entry name" value="OS01G0153900 PROTEIN"/>
    <property type="match status" value="1"/>
</dbReference>
<protein>
    <recommendedName>
        <fullName evidence="4">DUF674 domain-containing protein</fullName>
    </recommendedName>
</protein>
<accession>A0A218XRB8</accession>
<dbReference type="InterPro" id="IPR007750">
    <property type="entry name" value="DUF674"/>
</dbReference>
<evidence type="ECO:0000313" key="3">
    <source>
        <dbReference type="Proteomes" id="UP000197138"/>
    </source>
</evidence>
<organism evidence="2 3">
    <name type="scientific">Punica granatum</name>
    <name type="common">Pomegranate</name>
    <dbReference type="NCBI Taxonomy" id="22663"/>
    <lineage>
        <taxon>Eukaryota</taxon>
        <taxon>Viridiplantae</taxon>
        <taxon>Streptophyta</taxon>
        <taxon>Embryophyta</taxon>
        <taxon>Tracheophyta</taxon>
        <taxon>Spermatophyta</taxon>
        <taxon>Magnoliopsida</taxon>
        <taxon>eudicotyledons</taxon>
        <taxon>Gunneridae</taxon>
        <taxon>Pentapetalae</taxon>
        <taxon>rosids</taxon>
        <taxon>malvids</taxon>
        <taxon>Myrtales</taxon>
        <taxon>Lythraceae</taxon>
        <taxon>Punica</taxon>
    </lineage>
</organism>
<evidence type="ECO:0000313" key="2">
    <source>
        <dbReference type="EMBL" id="OWM87537.1"/>
    </source>
</evidence>
<comment type="caution">
    <text evidence="2">The sequence shown here is derived from an EMBL/GenBank/DDBJ whole genome shotgun (WGS) entry which is preliminary data.</text>
</comment>
<dbReference type="Pfam" id="PF05056">
    <property type="entry name" value="DUF674"/>
    <property type="match status" value="2"/>
</dbReference>
<dbReference type="PANTHER" id="PTHR33103:SF19">
    <property type="entry name" value="OS09G0544700 PROTEIN"/>
    <property type="match status" value="1"/>
</dbReference>
<sequence length="222" mass="23791">MAEAAKKVSIKLLIDRKNDVVLFAEAGKDFVDFLFHILALPIGTPSSGNCNIVKDSLVKPKTPVYWGNTASSGVPLLLSPELTSSNDSQKTYYRMARGGVSGGYVKGVVTYMVMDDLPVKSMSTISSITLLNKFKVTNLNLLEEKVIDFGMDEHEVESLLGASADLVAVKGGNEGGYGKCLAGFMVMDGLVVKPISTPSASLMGPNDHISDFENKEDDFGTD</sequence>
<dbReference type="Proteomes" id="UP000197138">
    <property type="component" value="Unassembled WGS sequence"/>
</dbReference>
<gene>
    <name evidence="2" type="ORF">CDL15_Pgr022649</name>
</gene>
<proteinExistence type="predicted"/>
<feature type="region of interest" description="Disordered" evidence="1">
    <location>
        <begin position="202"/>
        <end position="222"/>
    </location>
</feature>
<name>A0A218XRB8_PUNGR</name>